<evidence type="ECO:0000259" key="3">
    <source>
        <dbReference type="Pfam" id="PF01171"/>
    </source>
</evidence>
<dbReference type="SUPFAM" id="SSF52402">
    <property type="entry name" value="Adenine nucleotide alpha hydrolases-like"/>
    <property type="match status" value="1"/>
</dbReference>
<dbReference type="CDD" id="cd01713">
    <property type="entry name" value="CTU1-like"/>
    <property type="match status" value="1"/>
</dbReference>
<name>A0A644SUA4_9ZZZZ</name>
<dbReference type="InterPro" id="IPR000541">
    <property type="entry name" value="Ncs6/Tuc1/Ctu1"/>
</dbReference>
<dbReference type="EC" id="2.8.1.-" evidence="4"/>
<sequence>MHLFLVFLIQIHLIKNIFFITVIIMTILKKEEFNKKIFSKIEKLINQYNLIDNGDNIAVALSGGKDSVLTLYALVKYQNDSNIDFDLTAISVDEGIDGYRKHGIESAIKNAEKLDVELIQKSFSEEVGFKLDNIYHHFKSACIPCGVFRRSILNKTAFEIGADKIATGHNLDDEIQSFLMSFSRADTIKFSKFGPMLSMIHPKLIPRIKPLWNTSEKDVGIWAVMNNINIHFDECPYSNISLRGKTKNFLNKIESKNPGTKENIMESFKKMILDIKTQKNNINECKKCGEPCSGLICKACEITDLISNS</sequence>
<comment type="caution">
    <text evidence="4">The sequence shown here is derived from an EMBL/GenBank/DDBJ whole genome shotgun (WGS) entry which is preliminary data.</text>
</comment>
<dbReference type="Gene3D" id="3.40.50.620">
    <property type="entry name" value="HUPs"/>
    <property type="match status" value="1"/>
</dbReference>
<keyword evidence="2" id="KW-0472">Membrane</keyword>
<dbReference type="PANTHER" id="PTHR11807">
    <property type="entry name" value="ATPASES OF THE PP SUPERFAMILY-RELATED"/>
    <property type="match status" value="1"/>
</dbReference>
<reference evidence="4" key="1">
    <citation type="submission" date="2019-08" db="EMBL/GenBank/DDBJ databases">
        <authorList>
            <person name="Kucharzyk K."/>
            <person name="Murdoch R.W."/>
            <person name="Higgins S."/>
            <person name="Loffler F."/>
        </authorList>
    </citation>
    <scope>NUCLEOTIDE SEQUENCE</scope>
</reference>
<evidence type="ECO:0000313" key="4">
    <source>
        <dbReference type="EMBL" id="MPL58193.1"/>
    </source>
</evidence>
<dbReference type="PIRSF" id="PIRSF004976">
    <property type="entry name" value="ATPase_YdaO"/>
    <property type="match status" value="1"/>
</dbReference>
<dbReference type="InterPro" id="IPR035107">
    <property type="entry name" value="tRNA_thiolation_TtcA_Ctu1"/>
</dbReference>
<keyword evidence="1 4" id="KW-0808">Transferase</keyword>
<feature type="domain" description="tRNA(Ile)-lysidine/2-thiocytidine synthase N-terminal" evidence="3">
    <location>
        <begin position="57"/>
        <end position="238"/>
    </location>
</feature>
<gene>
    <name evidence="4" type="primary">ttuA_1</name>
    <name evidence="4" type="ORF">SDC9_03724</name>
</gene>
<dbReference type="InterPro" id="IPR014729">
    <property type="entry name" value="Rossmann-like_a/b/a_fold"/>
</dbReference>
<dbReference type="AlphaFoldDB" id="A0A644SUA4"/>
<dbReference type="PANTHER" id="PTHR11807:SF12">
    <property type="entry name" value="CYTOPLASMIC TRNA 2-THIOLATION PROTEIN 1"/>
    <property type="match status" value="1"/>
</dbReference>
<dbReference type="InterPro" id="IPR056369">
    <property type="entry name" value="CTU1-like_ATP-bd"/>
</dbReference>
<dbReference type="GO" id="GO:0016740">
    <property type="term" value="F:transferase activity"/>
    <property type="evidence" value="ECO:0007669"/>
    <property type="project" value="UniProtKB-KW"/>
</dbReference>
<dbReference type="NCBIfam" id="TIGR00269">
    <property type="entry name" value="TIGR00269 family protein"/>
    <property type="match status" value="1"/>
</dbReference>
<organism evidence="4">
    <name type="scientific">bioreactor metagenome</name>
    <dbReference type="NCBI Taxonomy" id="1076179"/>
    <lineage>
        <taxon>unclassified sequences</taxon>
        <taxon>metagenomes</taxon>
        <taxon>ecological metagenomes</taxon>
    </lineage>
</organism>
<proteinExistence type="predicted"/>
<protein>
    <submittedName>
        <fullName evidence="4">tRNA-5-methyluridine(54) 2-sulfurtransferase</fullName>
        <ecNumber evidence="4">2.8.1.-</ecNumber>
    </submittedName>
</protein>
<dbReference type="EMBL" id="VSSQ01000006">
    <property type="protein sequence ID" value="MPL58193.1"/>
    <property type="molecule type" value="Genomic_DNA"/>
</dbReference>
<feature type="transmembrane region" description="Helical" evidence="2">
    <location>
        <begin position="6"/>
        <end position="28"/>
    </location>
</feature>
<evidence type="ECO:0000256" key="2">
    <source>
        <dbReference type="SAM" id="Phobius"/>
    </source>
</evidence>
<keyword evidence="2" id="KW-1133">Transmembrane helix</keyword>
<dbReference type="GO" id="GO:0000049">
    <property type="term" value="F:tRNA binding"/>
    <property type="evidence" value="ECO:0007669"/>
    <property type="project" value="InterPro"/>
</dbReference>
<dbReference type="GO" id="GO:0002144">
    <property type="term" value="C:cytosolic tRNA wobble base thiouridylase complex"/>
    <property type="evidence" value="ECO:0007669"/>
    <property type="project" value="TreeGrafter"/>
</dbReference>
<dbReference type="Pfam" id="PF01171">
    <property type="entry name" value="ATP_bind_3"/>
    <property type="match status" value="1"/>
</dbReference>
<evidence type="ECO:0000256" key="1">
    <source>
        <dbReference type="ARBA" id="ARBA00022679"/>
    </source>
</evidence>
<keyword evidence="2" id="KW-0812">Transmembrane</keyword>
<dbReference type="GO" id="GO:0002143">
    <property type="term" value="P:tRNA wobble position uridine thiolation"/>
    <property type="evidence" value="ECO:0007669"/>
    <property type="project" value="TreeGrafter"/>
</dbReference>
<dbReference type="InterPro" id="IPR011063">
    <property type="entry name" value="TilS/TtcA_N"/>
</dbReference>
<accession>A0A644SUA4</accession>